<name>A0A016RRW9_9BILA</name>
<keyword evidence="2" id="KW-1185">Reference proteome</keyword>
<dbReference type="Proteomes" id="UP000024635">
    <property type="component" value="Unassembled WGS sequence"/>
</dbReference>
<comment type="caution">
    <text evidence="1">The sequence shown here is derived from an EMBL/GenBank/DDBJ whole genome shotgun (WGS) entry which is preliminary data.</text>
</comment>
<evidence type="ECO:0000313" key="2">
    <source>
        <dbReference type="Proteomes" id="UP000024635"/>
    </source>
</evidence>
<accession>A0A016RRW9</accession>
<gene>
    <name evidence="1" type="primary">Acey_s0391.g565</name>
    <name evidence="1" type="ORF">Y032_0391g565</name>
</gene>
<proteinExistence type="predicted"/>
<organism evidence="1 2">
    <name type="scientific">Ancylostoma ceylanicum</name>
    <dbReference type="NCBI Taxonomy" id="53326"/>
    <lineage>
        <taxon>Eukaryota</taxon>
        <taxon>Metazoa</taxon>
        <taxon>Ecdysozoa</taxon>
        <taxon>Nematoda</taxon>
        <taxon>Chromadorea</taxon>
        <taxon>Rhabditida</taxon>
        <taxon>Rhabditina</taxon>
        <taxon>Rhabditomorpha</taxon>
        <taxon>Strongyloidea</taxon>
        <taxon>Ancylostomatidae</taxon>
        <taxon>Ancylostomatinae</taxon>
        <taxon>Ancylostoma</taxon>
    </lineage>
</organism>
<dbReference type="AlphaFoldDB" id="A0A016RRW9"/>
<reference evidence="2" key="1">
    <citation type="journal article" date="2015" name="Nat. Genet.">
        <title>The genome and transcriptome of the zoonotic hookworm Ancylostoma ceylanicum identify infection-specific gene families.</title>
        <authorList>
            <person name="Schwarz E.M."/>
            <person name="Hu Y."/>
            <person name="Antoshechkin I."/>
            <person name="Miller M.M."/>
            <person name="Sternberg P.W."/>
            <person name="Aroian R.V."/>
        </authorList>
    </citation>
    <scope>NUCLEOTIDE SEQUENCE</scope>
    <source>
        <strain evidence="2">HY135</strain>
    </source>
</reference>
<protein>
    <submittedName>
        <fullName evidence="1">Uncharacterized protein</fullName>
    </submittedName>
</protein>
<evidence type="ECO:0000313" key="1">
    <source>
        <dbReference type="EMBL" id="EYB81135.1"/>
    </source>
</evidence>
<dbReference type="EMBL" id="JARK01001727">
    <property type="protein sequence ID" value="EYB81135.1"/>
    <property type="molecule type" value="Genomic_DNA"/>
</dbReference>
<sequence>MEHSMKVAVAVLILSSHCFDAKSVPRKPSRLYQALDRIDDLRNSIRSRNEESSAYDNQNRIGSQVAEVNDEINRAMIGQELGSKLDELSEMRERGGRGEEYEEEQYEGRRANARKPVNFNLFLVFDMNKQKDQARDLMERIEEPWGDDRQNTEGKDFQDILPDLSDLSRVISGEDKGNRGFLVSIGVPTTSCSLLAQSHNGPGEEKELDLLSRTRLPTCTSSHKDSLKKKEKDGCAGAVEFATVACIDYLQCTLHEGKHPYSCRDNVCEKLEEMEKKDCFSEIFDCD</sequence>